<dbReference type="EMBL" id="MU157855">
    <property type="protein sequence ID" value="KAF9528116.1"/>
    <property type="molecule type" value="Genomic_DNA"/>
</dbReference>
<dbReference type="OrthoDB" id="3039774at2759"/>
<evidence type="ECO:0000313" key="2">
    <source>
        <dbReference type="EMBL" id="KAF9528116.1"/>
    </source>
</evidence>
<accession>A0A9P6EEM8</accession>
<feature type="compositionally biased region" description="Low complexity" evidence="1">
    <location>
        <begin position="1"/>
        <end position="18"/>
    </location>
</feature>
<dbReference type="Proteomes" id="UP000807306">
    <property type="component" value="Unassembled WGS sequence"/>
</dbReference>
<evidence type="ECO:0000256" key="1">
    <source>
        <dbReference type="SAM" id="MobiDB-lite"/>
    </source>
</evidence>
<gene>
    <name evidence="2" type="ORF">CPB83DRAFT_854911</name>
</gene>
<name>A0A9P6EEM8_9AGAR</name>
<evidence type="ECO:0000313" key="3">
    <source>
        <dbReference type="Proteomes" id="UP000807306"/>
    </source>
</evidence>
<feature type="region of interest" description="Disordered" evidence="1">
    <location>
        <begin position="1"/>
        <end position="22"/>
    </location>
</feature>
<proteinExistence type="predicted"/>
<comment type="caution">
    <text evidence="2">The sequence shown here is derived from an EMBL/GenBank/DDBJ whole genome shotgun (WGS) entry which is preliminary data.</text>
</comment>
<keyword evidence="3" id="KW-1185">Reference proteome</keyword>
<organism evidence="2 3">
    <name type="scientific">Crepidotus variabilis</name>
    <dbReference type="NCBI Taxonomy" id="179855"/>
    <lineage>
        <taxon>Eukaryota</taxon>
        <taxon>Fungi</taxon>
        <taxon>Dikarya</taxon>
        <taxon>Basidiomycota</taxon>
        <taxon>Agaricomycotina</taxon>
        <taxon>Agaricomycetes</taxon>
        <taxon>Agaricomycetidae</taxon>
        <taxon>Agaricales</taxon>
        <taxon>Agaricineae</taxon>
        <taxon>Crepidotaceae</taxon>
        <taxon>Crepidotus</taxon>
    </lineage>
</organism>
<protein>
    <submittedName>
        <fullName evidence="2">Uncharacterized protein</fullName>
    </submittedName>
</protein>
<dbReference type="AlphaFoldDB" id="A0A9P6EEM8"/>
<reference evidence="2" key="1">
    <citation type="submission" date="2020-11" db="EMBL/GenBank/DDBJ databases">
        <authorList>
            <consortium name="DOE Joint Genome Institute"/>
            <person name="Ahrendt S."/>
            <person name="Riley R."/>
            <person name="Andreopoulos W."/>
            <person name="Labutti K."/>
            <person name="Pangilinan J."/>
            <person name="Ruiz-Duenas F.J."/>
            <person name="Barrasa J.M."/>
            <person name="Sanchez-Garcia M."/>
            <person name="Camarero S."/>
            <person name="Miyauchi S."/>
            <person name="Serrano A."/>
            <person name="Linde D."/>
            <person name="Babiker R."/>
            <person name="Drula E."/>
            <person name="Ayuso-Fernandez I."/>
            <person name="Pacheco R."/>
            <person name="Padilla G."/>
            <person name="Ferreira P."/>
            <person name="Barriuso J."/>
            <person name="Kellner H."/>
            <person name="Castanera R."/>
            <person name="Alfaro M."/>
            <person name="Ramirez L."/>
            <person name="Pisabarro A.G."/>
            <person name="Kuo A."/>
            <person name="Tritt A."/>
            <person name="Lipzen A."/>
            <person name="He G."/>
            <person name="Yan M."/>
            <person name="Ng V."/>
            <person name="Cullen D."/>
            <person name="Martin F."/>
            <person name="Rosso M.-N."/>
            <person name="Henrissat B."/>
            <person name="Hibbett D."/>
            <person name="Martinez A.T."/>
            <person name="Grigoriev I.V."/>
        </authorList>
    </citation>
    <scope>NUCLEOTIDE SEQUENCE</scope>
    <source>
        <strain evidence="2">CBS 506.95</strain>
    </source>
</reference>
<sequence length="64" mass="6896">MCSSSSTSLVSAVSYSSTPVASRQTTHQTSELCLNYSAPQCCHCGYRGQHADACPFNPNPQIRK</sequence>